<keyword evidence="3 6" id="KW-0812">Transmembrane</keyword>
<organism evidence="8">
    <name type="scientific">Sedimenticola thiotaurini</name>
    <dbReference type="NCBI Taxonomy" id="1543721"/>
    <lineage>
        <taxon>Bacteria</taxon>
        <taxon>Pseudomonadati</taxon>
        <taxon>Pseudomonadota</taxon>
        <taxon>Gammaproteobacteria</taxon>
        <taxon>Chromatiales</taxon>
        <taxon>Sedimenticolaceae</taxon>
        <taxon>Sedimenticola</taxon>
    </lineage>
</organism>
<dbReference type="GO" id="GO:0005886">
    <property type="term" value="C:plasma membrane"/>
    <property type="evidence" value="ECO:0007669"/>
    <property type="project" value="UniProtKB-SubCell"/>
</dbReference>
<dbReference type="SUPFAM" id="SSF56281">
    <property type="entry name" value="Metallo-hydrolase/oxidoreductase"/>
    <property type="match status" value="1"/>
</dbReference>
<evidence type="ECO:0000313" key="8">
    <source>
        <dbReference type="EMBL" id="HEB97738.1"/>
    </source>
</evidence>
<feature type="transmembrane region" description="Helical" evidence="6">
    <location>
        <begin position="95"/>
        <end position="112"/>
    </location>
</feature>
<dbReference type="NCBIfam" id="TIGR00360">
    <property type="entry name" value="ComEC_N-term"/>
    <property type="match status" value="1"/>
</dbReference>
<dbReference type="InterPro" id="IPR035681">
    <property type="entry name" value="ComA-like_MBL"/>
</dbReference>
<keyword evidence="5 6" id="KW-0472">Membrane</keyword>
<name>A0A831RQ86_9GAMM</name>
<feature type="transmembrane region" description="Helical" evidence="6">
    <location>
        <begin position="326"/>
        <end position="347"/>
    </location>
</feature>
<dbReference type="NCBIfam" id="TIGR00361">
    <property type="entry name" value="ComEC_Rec2"/>
    <property type="match status" value="1"/>
</dbReference>
<dbReference type="Pfam" id="PF13567">
    <property type="entry name" value="DUF4131"/>
    <property type="match status" value="1"/>
</dbReference>
<gene>
    <name evidence="8" type="ORF">ENI96_15050</name>
</gene>
<dbReference type="InterPro" id="IPR052159">
    <property type="entry name" value="Competence_DNA_uptake"/>
</dbReference>
<feature type="transmembrane region" description="Helical" evidence="6">
    <location>
        <begin position="423"/>
        <end position="444"/>
    </location>
</feature>
<feature type="transmembrane region" description="Helical" evidence="6">
    <location>
        <begin position="54"/>
        <end position="75"/>
    </location>
</feature>
<dbReference type="InterPro" id="IPR025405">
    <property type="entry name" value="DUF4131"/>
</dbReference>
<feature type="transmembrane region" description="Helical" evidence="6">
    <location>
        <begin position="291"/>
        <end position="314"/>
    </location>
</feature>
<dbReference type="GO" id="GO:0030420">
    <property type="term" value="P:establishment of competence for transformation"/>
    <property type="evidence" value="ECO:0007669"/>
    <property type="project" value="InterPro"/>
</dbReference>
<keyword evidence="2" id="KW-1003">Cell membrane</keyword>
<evidence type="ECO:0000259" key="7">
    <source>
        <dbReference type="SMART" id="SM00849"/>
    </source>
</evidence>
<dbReference type="Gene3D" id="3.60.15.10">
    <property type="entry name" value="Ribonuclease Z/Hydroxyacylglutathione hydrolase-like"/>
    <property type="match status" value="1"/>
</dbReference>
<dbReference type="Proteomes" id="UP000886251">
    <property type="component" value="Unassembled WGS sequence"/>
</dbReference>
<dbReference type="PANTHER" id="PTHR30619">
    <property type="entry name" value="DNA INTERNALIZATION/COMPETENCE PROTEIN COMEC/REC2"/>
    <property type="match status" value="1"/>
</dbReference>
<evidence type="ECO:0000256" key="6">
    <source>
        <dbReference type="SAM" id="Phobius"/>
    </source>
</evidence>
<dbReference type="CDD" id="cd07731">
    <property type="entry name" value="ComA-like_MBL-fold"/>
    <property type="match status" value="1"/>
</dbReference>
<dbReference type="InterPro" id="IPR001279">
    <property type="entry name" value="Metallo-B-lactamas"/>
</dbReference>
<dbReference type="InterPro" id="IPR004477">
    <property type="entry name" value="ComEC_N"/>
</dbReference>
<sequence length="821" mass="88364">MLCAPADCVVETGCRGATAAFRRLAANAHSTAEHDILGYRVNRIGVRRGTQGRVVTEGICAFLAGVWLLQQLPALPAPSWSWLMPLLLPALGRGPWLRLPAALSLGFLLALVQAHWNLGYRLQPELEGKSLQVTGTLASVVQEDARRLRFDLEPDTLTLAGQAVPAPRRIRLSWYRSDQRPRPGERWRLLLRLKRPRGFANPAGFDYAGWLYRQGVDATGYVRSSPLNRRLGPPRWDSLLLRLRHRIGRLIDLRVANRPGAGLLRALVIGDRSGLEREQRELLRRTGTSHLVAISGLHIGIVAGFGFLLGRFLWGRSSLLSGRFAAQRAGAVAGLGAALLYAALAGFSIPTRRALIMTAVVLGGVALNRPVRPSRALAQVLLLVLLTDTGAVLAPGFWLSFGAVAVILGALSGRLHRPATAAGVGRIQLAVSLGLLPLLLAWSLPVSLASPLINLLLVPLFSMLVVPLALLATLAGLVSDALGGLLFHGLGMALEWFWSGLGLIDTMTASWQLAGGVERPLWQVVALVGGVLLLQSPAGIPGRWLGLLPLLLLIWPPTQPPPRPGGFRFDLLDVGQGMAAVIRTRQHTLVYDAGPRYSARFDAGRAILAPFLQWSGVGRIDRLILSNGDADHSGGARGLLREIPAGRIQSGEPERIGLVGVEPCRAGEAWSWDGVRFRFLHPTAGEWRGNDASCVLRVEGRAGSLLLTGDIERPAERSLLRQAGRQLDVDLVVVPHHGSRTSSSPGLVAATSPRFALVAAGYRNRFGFPRPEVVARWRAAGAAVAGTAGEGAIHFEFGADGELTGPSGWRRDHARYWNGDP</sequence>
<evidence type="ECO:0000256" key="5">
    <source>
        <dbReference type="ARBA" id="ARBA00023136"/>
    </source>
</evidence>
<dbReference type="EMBL" id="DRKP01000189">
    <property type="protein sequence ID" value="HEB97738.1"/>
    <property type="molecule type" value="Genomic_DNA"/>
</dbReference>
<dbReference type="InterPro" id="IPR004797">
    <property type="entry name" value="Competence_ComEC/Rec2"/>
</dbReference>
<dbReference type="InterPro" id="IPR036866">
    <property type="entry name" value="RibonucZ/Hydroxyglut_hydro"/>
</dbReference>
<proteinExistence type="predicted"/>
<feature type="transmembrane region" description="Helical" evidence="6">
    <location>
        <begin position="485"/>
        <end position="504"/>
    </location>
</feature>
<comment type="caution">
    <text evidence="8">The sequence shown here is derived from an EMBL/GenBank/DDBJ whole genome shotgun (WGS) entry which is preliminary data.</text>
</comment>
<accession>A0A831RQ86</accession>
<keyword evidence="4 6" id="KW-1133">Transmembrane helix</keyword>
<feature type="transmembrane region" description="Helical" evidence="6">
    <location>
        <begin position="524"/>
        <end position="555"/>
    </location>
</feature>
<protein>
    <submittedName>
        <fullName evidence="8">DNA internalization-related competence protein ComEC/Rec2</fullName>
    </submittedName>
</protein>
<dbReference type="Pfam" id="PF03772">
    <property type="entry name" value="Competence"/>
    <property type="match status" value="1"/>
</dbReference>
<dbReference type="PANTHER" id="PTHR30619:SF1">
    <property type="entry name" value="RECOMBINATION PROTEIN 2"/>
    <property type="match status" value="1"/>
</dbReference>
<dbReference type="Pfam" id="PF00753">
    <property type="entry name" value="Lactamase_B"/>
    <property type="match status" value="1"/>
</dbReference>
<feature type="transmembrane region" description="Helical" evidence="6">
    <location>
        <begin position="391"/>
        <end position="411"/>
    </location>
</feature>
<comment type="subcellular location">
    <subcellularLocation>
        <location evidence="1">Cell membrane</location>
        <topology evidence="1">Multi-pass membrane protein</topology>
    </subcellularLocation>
</comment>
<feature type="domain" description="Metallo-beta-lactamase" evidence="7">
    <location>
        <begin position="576"/>
        <end position="762"/>
    </location>
</feature>
<evidence type="ECO:0000256" key="1">
    <source>
        <dbReference type="ARBA" id="ARBA00004651"/>
    </source>
</evidence>
<evidence type="ECO:0000256" key="4">
    <source>
        <dbReference type="ARBA" id="ARBA00022989"/>
    </source>
</evidence>
<dbReference type="AlphaFoldDB" id="A0A831RQ86"/>
<dbReference type="SMART" id="SM00849">
    <property type="entry name" value="Lactamase_B"/>
    <property type="match status" value="1"/>
</dbReference>
<reference evidence="8" key="1">
    <citation type="journal article" date="2020" name="mSystems">
        <title>Genome- and Community-Level Interaction Insights into Carbon Utilization and Element Cycling Functions of Hydrothermarchaeota in Hydrothermal Sediment.</title>
        <authorList>
            <person name="Zhou Z."/>
            <person name="Liu Y."/>
            <person name="Xu W."/>
            <person name="Pan J."/>
            <person name="Luo Z.H."/>
            <person name="Li M."/>
        </authorList>
    </citation>
    <scope>NUCLEOTIDE SEQUENCE [LARGE SCALE GENOMIC DNA]</scope>
    <source>
        <strain evidence="8">HyVt-443</strain>
    </source>
</reference>
<feature type="transmembrane region" description="Helical" evidence="6">
    <location>
        <begin position="456"/>
        <end position="478"/>
    </location>
</feature>
<evidence type="ECO:0000256" key="3">
    <source>
        <dbReference type="ARBA" id="ARBA00022692"/>
    </source>
</evidence>
<evidence type="ECO:0000256" key="2">
    <source>
        <dbReference type="ARBA" id="ARBA00022475"/>
    </source>
</evidence>